<dbReference type="RefSeq" id="XP_024501748.1">
    <property type="nucleotide sequence ID" value="XM_024647695.1"/>
</dbReference>
<gene>
    <name evidence="1 3 4" type="ORF">SRAE_1000081600</name>
</gene>
<dbReference type="Proteomes" id="UP000035682">
    <property type="component" value="Unplaced"/>
</dbReference>
<evidence type="ECO:0000313" key="1">
    <source>
        <dbReference type="EMBL" id="CEF62546.1"/>
    </source>
</evidence>
<dbReference type="EMBL" id="LN609528">
    <property type="protein sequence ID" value="CEF62546.1"/>
    <property type="molecule type" value="Genomic_DNA"/>
</dbReference>
<reference evidence="3" key="2">
    <citation type="submission" date="2020-12" db="UniProtKB">
        <authorList>
            <consortium name="WormBaseParasite"/>
        </authorList>
    </citation>
    <scope>IDENTIFICATION</scope>
</reference>
<dbReference type="WBParaSite" id="SRAE_1000081600.1">
    <property type="protein sequence ID" value="SRAE_1000081600.1"/>
    <property type="gene ID" value="WBGene00257416"/>
</dbReference>
<evidence type="ECO:0000313" key="3">
    <source>
        <dbReference type="WBParaSite" id="SRAE_1000081600.1"/>
    </source>
</evidence>
<reference evidence="1 2" key="1">
    <citation type="submission" date="2014-09" db="EMBL/GenBank/DDBJ databases">
        <authorList>
            <person name="Martin A.A."/>
        </authorList>
    </citation>
    <scope>NUCLEOTIDE SEQUENCE</scope>
    <source>
        <strain evidence="2">ED321</strain>
        <strain evidence="1">ED321 Heterogonic</strain>
    </source>
</reference>
<dbReference type="GeneID" id="36374911"/>
<sequence>MDVLKKSTDEIDNEDNLWESDDPCTLTDIFQTSERNSLLSPSSSYSIKKPLILKLGGFRIFNNNFLIVKNRIFNCDLFFRAIGDKNFLPERRPVQCSFIYKSIGLVFKITNVKKKKPYINMMVQCGIDNDHAYELVKNHRFSYIKIHPGVIVDFKSEGKEVLLRFCKKRFFANIYKTLRNI</sequence>
<dbReference type="AlphaFoldDB" id="A0A090KYN3"/>
<name>A0A090KYN3_STRRB</name>
<accession>A0A090KYN3</accession>
<dbReference type="CTD" id="36374911"/>
<proteinExistence type="predicted"/>
<evidence type="ECO:0000313" key="2">
    <source>
        <dbReference type="Proteomes" id="UP000035682"/>
    </source>
</evidence>
<dbReference type="WormBase" id="SRAE_1000081600">
    <property type="protein sequence ID" value="SRP06894"/>
    <property type="gene ID" value="WBGene00257416"/>
</dbReference>
<organism evidence="1">
    <name type="scientific">Strongyloides ratti</name>
    <name type="common">Parasitic roundworm</name>
    <dbReference type="NCBI Taxonomy" id="34506"/>
    <lineage>
        <taxon>Eukaryota</taxon>
        <taxon>Metazoa</taxon>
        <taxon>Ecdysozoa</taxon>
        <taxon>Nematoda</taxon>
        <taxon>Chromadorea</taxon>
        <taxon>Rhabditida</taxon>
        <taxon>Tylenchina</taxon>
        <taxon>Panagrolaimomorpha</taxon>
        <taxon>Strongyloidoidea</taxon>
        <taxon>Strongyloididae</taxon>
        <taxon>Strongyloides</taxon>
    </lineage>
</organism>
<protein>
    <submittedName>
        <fullName evidence="1 3">Uncharacterized protein</fullName>
    </submittedName>
</protein>
<evidence type="ECO:0000313" key="4">
    <source>
        <dbReference type="WormBase" id="SRAE_1000081600"/>
    </source>
</evidence>
<keyword evidence="2" id="KW-1185">Reference proteome</keyword>